<keyword evidence="1" id="KW-0472">Membrane</keyword>
<dbReference type="Pfam" id="PF01757">
    <property type="entry name" value="Acyl_transf_3"/>
    <property type="match status" value="1"/>
</dbReference>
<name>A0A1R3RMW5_ASPC5</name>
<feature type="transmembrane region" description="Helical" evidence="1">
    <location>
        <begin position="205"/>
        <end position="228"/>
    </location>
</feature>
<proteinExistence type="predicted"/>
<evidence type="ECO:0000256" key="1">
    <source>
        <dbReference type="SAM" id="Phobius"/>
    </source>
</evidence>
<dbReference type="AlphaFoldDB" id="A0A1R3RMW5"/>
<reference evidence="4" key="1">
    <citation type="journal article" date="2017" name="Genome Biol.">
        <title>Comparative genomics reveals high biological diversity and specific adaptations in the industrially and medically important fungal genus Aspergillus.</title>
        <authorList>
            <person name="de Vries R.P."/>
            <person name="Riley R."/>
            <person name="Wiebenga A."/>
            <person name="Aguilar-Osorio G."/>
            <person name="Amillis S."/>
            <person name="Uchima C.A."/>
            <person name="Anderluh G."/>
            <person name="Asadollahi M."/>
            <person name="Askin M."/>
            <person name="Barry K."/>
            <person name="Battaglia E."/>
            <person name="Bayram O."/>
            <person name="Benocci T."/>
            <person name="Braus-Stromeyer S.A."/>
            <person name="Caldana C."/>
            <person name="Canovas D."/>
            <person name="Cerqueira G.C."/>
            <person name="Chen F."/>
            <person name="Chen W."/>
            <person name="Choi C."/>
            <person name="Clum A."/>
            <person name="Dos Santos R.A."/>
            <person name="Damasio A.R."/>
            <person name="Diallinas G."/>
            <person name="Emri T."/>
            <person name="Fekete E."/>
            <person name="Flipphi M."/>
            <person name="Freyberg S."/>
            <person name="Gallo A."/>
            <person name="Gournas C."/>
            <person name="Habgood R."/>
            <person name="Hainaut M."/>
            <person name="Harispe M.L."/>
            <person name="Henrissat B."/>
            <person name="Hilden K.S."/>
            <person name="Hope R."/>
            <person name="Hossain A."/>
            <person name="Karabika E."/>
            <person name="Karaffa L."/>
            <person name="Karanyi Z."/>
            <person name="Krasevec N."/>
            <person name="Kuo A."/>
            <person name="Kusch H."/>
            <person name="LaButti K."/>
            <person name="Lagendijk E.L."/>
            <person name="Lapidus A."/>
            <person name="Levasseur A."/>
            <person name="Lindquist E."/>
            <person name="Lipzen A."/>
            <person name="Logrieco A.F."/>
            <person name="MacCabe A."/>
            <person name="Maekelae M.R."/>
            <person name="Malavazi I."/>
            <person name="Melin P."/>
            <person name="Meyer V."/>
            <person name="Mielnichuk N."/>
            <person name="Miskei M."/>
            <person name="Molnar A.P."/>
            <person name="Mule G."/>
            <person name="Ngan C.Y."/>
            <person name="Orejas M."/>
            <person name="Orosz E."/>
            <person name="Ouedraogo J.P."/>
            <person name="Overkamp K.M."/>
            <person name="Park H.-S."/>
            <person name="Perrone G."/>
            <person name="Piumi F."/>
            <person name="Punt P.J."/>
            <person name="Ram A.F."/>
            <person name="Ramon A."/>
            <person name="Rauscher S."/>
            <person name="Record E."/>
            <person name="Riano-Pachon D.M."/>
            <person name="Robert V."/>
            <person name="Roehrig J."/>
            <person name="Ruller R."/>
            <person name="Salamov A."/>
            <person name="Salih N.S."/>
            <person name="Samson R.A."/>
            <person name="Sandor E."/>
            <person name="Sanguinetti M."/>
            <person name="Schuetze T."/>
            <person name="Sepcic K."/>
            <person name="Shelest E."/>
            <person name="Sherlock G."/>
            <person name="Sophianopoulou V."/>
            <person name="Squina F.M."/>
            <person name="Sun H."/>
            <person name="Susca A."/>
            <person name="Todd R.B."/>
            <person name="Tsang A."/>
            <person name="Unkles S.E."/>
            <person name="van de Wiele N."/>
            <person name="van Rossen-Uffink D."/>
            <person name="Oliveira J.V."/>
            <person name="Vesth T.C."/>
            <person name="Visser J."/>
            <person name="Yu J.-H."/>
            <person name="Zhou M."/>
            <person name="Andersen M.R."/>
            <person name="Archer D.B."/>
            <person name="Baker S.E."/>
            <person name="Benoit I."/>
            <person name="Brakhage A.A."/>
            <person name="Braus G.H."/>
            <person name="Fischer R."/>
            <person name="Frisvad J.C."/>
            <person name="Goldman G.H."/>
            <person name="Houbraken J."/>
            <person name="Oakley B."/>
            <person name="Pocsi I."/>
            <person name="Scazzocchio C."/>
            <person name="Seiboth B."/>
            <person name="vanKuyk P.A."/>
            <person name="Wortman J."/>
            <person name="Dyer P.S."/>
            <person name="Grigoriev I.V."/>
        </authorList>
    </citation>
    <scope>NUCLEOTIDE SEQUENCE [LARGE SCALE GENOMIC DNA]</scope>
    <source>
        <strain evidence="4">ITEM 5010</strain>
    </source>
</reference>
<dbReference type="STRING" id="602072.A0A1R3RMW5"/>
<dbReference type="InterPro" id="IPR002656">
    <property type="entry name" value="Acyl_transf_3_dom"/>
</dbReference>
<evidence type="ECO:0000313" key="3">
    <source>
        <dbReference type="EMBL" id="OOF95811.1"/>
    </source>
</evidence>
<dbReference type="InterPro" id="IPR050879">
    <property type="entry name" value="Acyltransferase_3"/>
</dbReference>
<evidence type="ECO:0000259" key="2">
    <source>
        <dbReference type="Pfam" id="PF01757"/>
    </source>
</evidence>
<feature type="transmembrane region" description="Helical" evidence="1">
    <location>
        <begin position="248"/>
        <end position="267"/>
    </location>
</feature>
<dbReference type="Proteomes" id="UP000188318">
    <property type="component" value="Unassembled WGS sequence"/>
</dbReference>
<dbReference type="GO" id="GO:0016747">
    <property type="term" value="F:acyltransferase activity, transferring groups other than amino-acyl groups"/>
    <property type="evidence" value="ECO:0007669"/>
    <property type="project" value="InterPro"/>
</dbReference>
<feature type="domain" description="Acyltransferase 3" evidence="2">
    <location>
        <begin position="8"/>
        <end position="357"/>
    </location>
</feature>
<feature type="transmembrane region" description="Helical" evidence="1">
    <location>
        <begin position="58"/>
        <end position="78"/>
    </location>
</feature>
<dbReference type="EMBL" id="KV907499">
    <property type="protein sequence ID" value="OOF95811.1"/>
    <property type="molecule type" value="Genomic_DNA"/>
</dbReference>
<feature type="transmembrane region" description="Helical" evidence="1">
    <location>
        <begin position="109"/>
        <end position="127"/>
    </location>
</feature>
<keyword evidence="1" id="KW-1133">Transmembrane helix</keyword>
<organism evidence="3 4">
    <name type="scientific">Aspergillus carbonarius (strain ITEM 5010)</name>
    <dbReference type="NCBI Taxonomy" id="602072"/>
    <lineage>
        <taxon>Eukaryota</taxon>
        <taxon>Fungi</taxon>
        <taxon>Dikarya</taxon>
        <taxon>Ascomycota</taxon>
        <taxon>Pezizomycotina</taxon>
        <taxon>Eurotiomycetes</taxon>
        <taxon>Eurotiomycetidae</taxon>
        <taxon>Eurotiales</taxon>
        <taxon>Aspergillaceae</taxon>
        <taxon>Aspergillus</taxon>
        <taxon>Aspergillus subgen. Circumdati</taxon>
    </lineage>
</organism>
<dbReference type="PANTHER" id="PTHR23028:SF125">
    <property type="entry name" value="ACYLTRANSFERASE"/>
    <property type="match status" value="1"/>
</dbReference>
<keyword evidence="1" id="KW-0812">Transmembrane</keyword>
<evidence type="ECO:0000313" key="4">
    <source>
        <dbReference type="Proteomes" id="UP000188318"/>
    </source>
</evidence>
<dbReference type="VEuPathDB" id="FungiDB:ASPCADRAFT_168486"/>
<accession>A0A1R3RMW5</accession>
<dbReference type="OrthoDB" id="5405781at2759"/>
<protein>
    <recommendedName>
        <fullName evidence="2">Acyltransferase 3 domain-containing protein</fullName>
    </recommendedName>
</protein>
<gene>
    <name evidence="3" type="ORF">ASPCADRAFT_168486</name>
</gene>
<keyword evidence="4" id="KW-1185">Reference proteome</keyword>
<dbReference type="PANTHER" id="PTHR23028">
    <property type="entry name" value="ACETYLTRANSFERASE"/>
    <property type="match status" value="1"/>
</dbReference>
<feature type="transmembrane region" description="Helical" evidence="1">
    <location>
        <begin position="388"/>
        <end position="413"/>
    </location>
</feature>
<sequence>MSRRSDTAYLDGLRGWAAVLVYWHHHELWAHSSAINIFERAYGFRERYTFVALPGIRLLFNGGHFATATFFIISGYVVSRRPLELIETNRIDQLAEYLSSAIFRRWIRLYLPPLIITFLYMTTWHLFSLRIRWAQPQACYLAELRAWFSEIMDFSFPFTRVGSLWLSYNDHLWSIPVELKGSWLNYTVLLALCRSSRPARLTCQVILTVYSMYIVHDGWYLSFFLAGILLREVELWRATQSASTADAWWWYPVLCLGLYLGGVPHCADRACLQKNPGWYNLSVLTPPLDLAYDPKWHYLLPAAVLLVAAVPRIPWLRRVFQTPLSLYLGHISYSLYLVHGPVMRLAADTIYAAVGWPQLGAGVVHRWLEPALVNVIPLSSRGPLGMEVAFLISQIFVLIPMTFGLAHLVTWAVDRPSVKFAQWLYGRSLIAMPGRGRKGE</sequence>